<dbReference type="CDD" id="cd17535">
    <property type="entry name" value="REC_NarL-like"/>
    <property type="match status" value="1"/>
</dbReference>
<dbReference type="InterPro" id="IPR001789">
    <property type="entry name" value="Sig_transdc_resp-reg_receiver"/>
</dbReference>
<dbReference type="STRING" id="546871.SAMN04488543_1949"/>
<dbReference type="AlphaFoldDB" id="A0A1H1T5G3"/>
<dbReference type="PANTHER" id="PTHR43214">
    <property type="entry name" value="TWO-COMPONENT RESPONSE REGULATOR"/>
    <property type="match status" value="1"/>
</dbReference>
<feature type="domain" description="HTH luxR-type" evidence="6">
    <location>
        <begin position="142"/>
        <end position="213"/>
    </location>
</feature>
<keyword evidence="4" id="KW-0804">Transcription</keyword>
<dbReference type="RefSeq" id="WP_091412469.1">
    <property type="nucleotide sequence ID" value="NZ_LT629749.1"/>
</dbReference>
<sequence>MRIVIGEDSALFREGLARLLEDAGHEVVGRAADATALVQTVERERPNLAIIDVRMPPDGTDDGARAAKELRGRLPELAIVLLSQHVETRHSVELVTGGRVGYLLKDRVFDVDDFMDSLRRVAAGGTALDPEVVATLLGPRRKDDPLALLTPRERDVLALMAEGRNNMGIARRLWLTDRTVETHIAGIMSKLGLLETKEEHRRVLAVLTWLGVRQRS</sequence>
<organism evidence="8 9">
    <name type="scientific">Friedmanniella luteola</name>
    <dbReference type="NCBI Taxonomy" id="546871"/>
    <lineage>
        <taxon>Bacteria</taxon>
        <taxon>Bacillati</taxon>
        <taxon>Actinomycetota</taxon>
        <taxon>Actinomycetes</taxon>
        <taxon>Propionibacteriales</taxon>
        <taxon>Nocardioidaceae</taxon>
        <taxon>Friedmanniella</taxon>
    </lineage>
</organism>
<feature type="domain" description="Response regulatory" evidence="7">
    <location>
        <begin position="2"/>
        <end position="120"/>
    </location>
</feature>
<protein>
    <submittedName>
        <fullName evidence="8">DNA-binding response regulator, NarL/FixJ family, contains REC and HTH domains</fullName>
    </submittedName>
</protein>
<dbReference type="Pfam" id="PF00072">
    <property type="entry name" value="Response_reg"/>
    <property type="match status" value="1"/>
</dbReference>
<dbReference type="SUPFAM" id="SSF46894">
    <property type="entry name" value="C-terminal effector domain of the bipartite response regulators"/>
    <property type="match status" value="1"/>
</dbReference>
<keyword evidence="2" id="KW-0805">Transcription regulation</keyword>
<evidence type="ECO:0000313" key="8">
    <source>
        <dbReference type="EMBL" id="SDS55430.1"/>
    </source>
</evidence>
<keyword evidence="3 8" id="KW-0238">DNA-binding</keyword>
<evidence type="ECO:0000256" key="5">
    <source>
        <dbReference type="PROSITE-ProRule" id="PRU00169"/>
    </source>
</evidence>
<dbReference type="Gene3D" id="3.40.50.2300">
    <property type="match status" value="1"/>
</dbReference>
<dbReference type="EMBL" id="LT629749">
    <property type="protein sequence ID" value="SDS55430.1"/>
    <property type="molecule type" value="Genomic_DNA"/>
</dbReference>
<dbReference type="InterPro" id="IPR000792">
    <property type="entry name" value="Tscrpt_reg_LuxR_C"/>
</dbReference>
<evidence type="ECO:0000259" key="7">
    <source>
        <dbReference type="PROSITE" id="PS50110"/>
    </source>
</evidence>
<name>A0A1H1T5G3_9ACTN</name>
<dbReference type="CDD" id="cd06170">
    <property type="entry name" value="LuxR_C_like"/>
    <property type="match status" value="1"/>
</dbReference>
<dbReference type="GO" id="GO:0000160">
    <property type="term" value="P:phosphorelay signal transduction system"/>
    <property type="evidence" value="ECO:0007669"/>
    <property type="project" value="InterPro"/>
</dbReference>
<dbReference type="PROSITE" id="PS50043">
    <property type="entry name" value="HTH_LUXR_2"/>
    <property type="match status" value="1"/>
</dbReference>
<dbReference type="GO" id="GO:0006355">
    <property type="term" value="P:regulation of DNA-templated transcription"/>
    <property type="evidence" value="ECO:0007669"/>
    <property type="project" value="InterPro"/>
</dbReference>
<dbReference type="InterPro" id="IPR058245">
    <property type="entry name" value="NreC/VraR/RcsB-like_REC"/>
</dbReference>
<evidence type="ECO:0000256" key="2">
    <source>
        <dbReference type="ARBA" id="ARBA00023015"/>
    </source>
</evidence>
<feature type="modified residue" description="4-aspartylphosphate" evidence="5">
    <location>
        <position position="52"/>
    </location>
</feature>
<dbReference type="PROSITE" id="PS50110">
    <property type="entry name" value="RESPONSE_REGULATORY"/>
    <property type="match status" value="1"/>
</dbReference>
<evidence type="ECO:0000313" key="9">
    <source>
        <dbReference type="Proteomes" id="UP000199092"/>
    </source>
</evidence>
<gene>
    <name evidence="8" type="ORF">SAMN04488543_1949</name>
</gene>
<dbReference type="Pfam" id="PF00196">
    <property type="entry name" value="GerE"/>
    <property type="match status" value="1"/>
</dbReference>
<dbReference type="PANTHER" id="PTHR43214:SF24">
    <property type="entry name" value="TRANSCRIPTIONAL REGULATORY PROTEIN NARL-RELATED"/>
    <property type="match status" value="1"/>
</dbReference>
<dbReference type="SUPFAM" id="SSF52172">
    <property type="entry name" value="CheY-like"/>
    <property type="match status" value="1"/>
</dbReference>
<dbReference type="GO" id="GO:0003677">
    <property type="term" value="F:DNA binding"/>
    <property type="evidence" value="ECO:0007669"/>
    <property type="project" value="UniProtKB-KW"/>
</dbReference>
<evidence type="ECO:0000256" key="3">
    <source>
        <dbReference type="ARBA" id="ARBA00023125"/>
    </source>
</evidence>
<dbReference type="PRINTS" id="PR00038">
    <property type="entry name" value="HTHLUXR"/>
</dbReference>
<dbReference type="Proteomes" id="UP000199092">
    <property type="component" value="Chromosome I"/>
</dbReference>
<dbReference type="InterPro" id="IPR039420">
    <property type="entry name" value="WalR-like"/>
</dbReference>
<dbReference type="InterPro" id="IPR016032">
    <property type="entry name" value="Sig_transdc_resp-reg_C-effctor"/>
</dbReference>
<evidence type="ECO:0000256" key="1">
    <source>
        <dbReference type="ARBA" id="ARBA00022553"/>
    </source>
</evidence>
<evidence type="ECO:0000259" key="6">
    <source>
        <dbReference type="PROSITE" id="PS50043"/>
    </source>
</evidence>
<evidence type="ECO:0000256" key="4">
    <source>
        <dbReference type="ARBA" id="ARBA00023163"/>
    </source>
</evidence>
<keyword evidence="1 5" id="KW-0597">Phosphoprotein</keyword>
<dbReference type="OrthoDB" id="4135368at2"/>
<dbReference type="SMART" id="SM00421">
    <property type="entry name" value="HTH_LUXR"/>
    <property type="match status" value="1"/>
</dbReference>
<accession>A0A1H1T5G3</accession>
<dbReference type="InterPro" id="IPR011006">
    <property type="entry name" value="CheY-like_superfamily"/>
</dbReference>
<reference evidence="8 9" key="1">
    <citation type="submission" date="2016-10" db="EMBL/GenBank/DDBJ databases">
        <authorList>
            <person name="de Groot N.N."/>
        </authorList>
    </citation>
    <scope>NUCLEOTIDE SEQUENCE [LARGE SCALE GENOMIC DNA]</scope>
    <source>
        <strain evidence="8 9">DSM 21741</strain>
    </source>
</reference>
<dbReference type="SMART" id="SM00448">
    <property type="entry name" value="REC"/>
    <property type="match status" value="1"/>
</dbReference>
<keyword evidence="9" id="KW-1185">Reference proteome</keyword>
<proteinExistence type="predicted"/>